<feature type="compositionally biased region" description="Low complexity" evidence="1">
    <location>
        <begin position="63"/>
        <end position="83"/>
    </location>
</feature>
<dbReference type="Proteomes" id="UP000681722">
    <property type="component" value="Unassembled WGS sequence"/>
</dbReference>
<proteinExistence type="predicted"/>
<comment type="caution">
    <text evidence="2">The sequence shown here is derived from an EMBL/GenBank/DDBJ whole genome shotgun (WGS) entry which is preliminary data.</text>
</comment>
<protein>
    <submittedName>
        <fullName evidence="2">Uncharacterized protein</fullName>
    </submittedName>
</protein>
<name>A0A814TI76_9BILA</name>
<evidence type="ECO:0000313" key="4">
    <source>
        <dbReference type="Proteomes" id="UP000663829"/>
    </source>
</evidence>
<dbReference type="EMBL" id="CAJOBC010007171">
    <property type="protein sequence ID" value="CAF3923507.1"/>
    <property type="molecule type" value="Genomic_DNA"/>
</dbReference>
<sequence>MARWWYQFKLISMSSSTVDTENVSSSVWYSTGLQHQQSTQSQASPKNDNILVNNGHGEEDDSNSSSAPPSSHQQTASSSPQTSDIELNNNTAICISNDVNQQSSSIEQVYVNGNGNDSGTPQPLSHHDMQQQQHQEQYLLSAGTYSSLLNLRLPSGSQQQIQQAYSDIAYYSDDVDAIHTYSQQLPHALHSTYTHQALSPNSAERYAAVAAQDYQTAISPTSYEYRSYRPMYGTNVSQIAYETPIDAQTLVNGAYWSTPEQYYGTLQQQQSEQRTSPTDSSFHQQQQQ</sequence>
<feature type="region of interest" description="Disordered" evidence="1">
    <location>
        <begin position="264"/>
        <end position="288"/>
    </location>
</feature>
<evidence type="ECO:0000256" key="1">
    <source>
        <dbReference type="SAM" id="MobiDB-lite"/>
    </source>
</evidence>
<dbReference type="EMBL" id="CAJNOQ010007171">
    <property type="protein sequence ID" value="CAF1160030.1"/>
    <property type="molecule type" value="Genomic_DNA"/>
</dbReference>
<feature type="region of interest" description="Disordered" evidence="1">
    <location>
        <begin position="36"/>
        <end position="84"/>
    </location>
</feature>
<dbReference type="AlphaFoldDB" id="A0A814TI76"/>
<evidence type="ECO:0000313" key="2">
    <source>
        <dbReference type="EMBL" id="CAF1160030.1"/>
    </source>
</evidence>
<accession>A0A814TI76</accession>
<organism evidence="2 4">
    <name type="scientific">Didymodactylos carnosus</name>
    <dbReference type="NCBI Taxonomy" id="1234261"/>
    <lineage>
        <taxon>Eukaryota</taxon>
        <taxon>Metazoa</taxon>
        <taxon>Spiralia</taxon>
        <taxon>Gnathifera</taxon>
        <taxon>Rotifera</taxon>
        <taxon>Eurotatoria</taxon>
        <taxon>Bdelloidea</taxon>
        <taxon>Philodinida</taxon>
        <taxon>Philodinidae</taxon>
        <taxon>Didymodactylos</taxon>
    </lineage>
</organism>
<feature type="non-terminal residue" evidence="2">
    <location>
        <position position="288"/>
    </location>
</feature>
<evidence type="ECO:0000313" key="3">
    <source>
        <dbReference type="EMBL" id="CAF3923507.1"/>
    </source>
</evidence>
<feature type="compositionally biased region" description="Polar residues" evidence="1">
    <location>
        <begin position="36"/>
        <end position="52"/>
    </location>
</feature>
<dbReference type="Proteomes" id="UP000663829">
    <property type="component" value="Unassembled WGS sequence"/>
</dbReference>
<gene>
    <name evidence="2" type="ORF">GPM918_LOCUS21629</name>
    <name evidence="3" type="ORF">SRO942_LOCUS21626</name>
</gene>
<keyword evidence="4" id="KW-1185">Reference proteome</keyword>
<reference evidence="2" key="1">
    <citation type="submission" date="2021-02" db="EMBL/GenBank/DDBJ databases">
        <authorList>
            <person name="Nowell W R."/>
        </authorList>
    </citation>
    <scope>NUCLEOTIDE SEQUENCE</scope>
</reference>